<evidence type="ECO:0000313" key="2">
    <source>
        <dbReference type="Proteomes" id="UP000596938"/>
    </source>
</evidence>
<protein>
    <recommendedName>
        <fullName evidence="3">Lipoprotein</fullName>
    </recommendedName>
</protein>
<name>A0ABQ1XBC1_9MICC</name>
<evidence type="ECO:0008006" key="3">
    <source>
        <dbReference type="Google" id="ProtNLM"/>
    </source>
</evidence>
<reference evidence="2" key="1">
    <citation type="journal article" date="2019" name="Int. J. Syst. Evol. Microbiol.">
        <title>The Global Catalogue of Microorganisms (GCM) 10K type strain sequencing project: providing services to taxonomists for standard genome sequencing and annotation.</title>
        <authorList>
            <consortium name="The Broad Institute Genomics Platform"/>
            <consortium name="The Broad Institute Genome Sequencing Center for Infectious Disease"/>
            <person name="Wu L."/>
            <person name="Ma J."/>
        </authorList>
    </citation>
    <scope>NUCLEOTIDE SEQUENCE [LARGE SCALE GENOMIC DNA]</scope>
    <source>
        <strain evidence="2">CGMCC 1.1927</strain>
    </source>
</reference>
<proteinExistence type="predicted"/>
<accession>A0ABQ1XBC1</accession>
<dbReference type="Proteomes" id="UP000596938">
    <property type="component" value="Unassembled WGS sequence"/>
</dbReference>
<keyword evidence="2" id="KW-1185">Reference proteome</keyword>
<evidence type="ECO:0000313" key="1">
    <source>
        <dbReference type="EMBL" id="GGG84560.1"/>
    </source>
</evidence>
<dbReference type="EMBL" id="BMKU01000001">
    <property type="protein sequence ID" value="GGG84560.1"/>
    <property type="molecule type" value="Genomic_DNA"/>
</dbReference>
<sequence length="195" mass="19880">MGARDRRQLVALAACSLITLAGCSYDYPEPGYPPPGGTASLNKPTTAPDASAASPPVYVDPLVLEREVKNYGELDRLLKAVPGPAILFEEGPLDGPVRGFGAMEKVPAAGQYTVTAACVGASGAKVSVGQEHPGAPFQPLELALDCAGSTSKVIELEQGYIFAHLDLPGPGDTPWTGAVGGVRVTGPLAAAEGGR</sequence>
<comment type="caution">
    <text evidence="1">The sequence shown here is derived from an EMBL/GenBank/DDBJ whole genome shotgun (WGS) entry which is preliminary data.</text>
</comment>
<dbReference type="PROSITE" id="PS51257">
    <property type="entry name" value="PROKAR_LIPOPROTEIN"/>
    <property type="match status" value="1"/>
</dbReference>
<gene>
    <name evidence="1" type="ORF">GCM10011577_02730</name>
</gene>
<organism evidence="1 2">
    <name type="scientific">Pseudarthrobacter polychromogenes</name>
    <dbReference type="NCBI Taxonomy" id="1676"/>
    <lineage>
        <taxon>Bacteria</taxon>
        <taxon>Bacillati</taxon>
        <taxon>Actinomycetota</taxon>
        <taxon>Actinomycetes</taxon>
        <taxon>Micrococcales</taxon>
        <taxon>Micrococcaceae</taxon>
        <taxon>Pseudarthrobacter</taxon>
    </lineage>
</organism>